<keyword evidence="1" id="KW-0812">Transmembrane</keyword>
<accession>A0A9N8ZNP3</accession>
<name>A0A9N8ZNP3_9GLOM</name>
<comment type="caution">
    <text evidence="2">The sequence shown here is derived from an EMBL/GenBank/DDBJ whole genome shotgun (WGS) entry which is preliminary data.</text>
</comment>
<evidence type="ECO:0000313" key="3">
    <source>
        <dbReference type="Proteomes" id="UP000789706"/>
    </source>
</evidence>
<dbReference type="AlphaFoldDB" id="A0A9N8ZNP3"/>
<reference evidence="2" key="1">
    <citation type="submission" date="2021-06" db="EMBL/GenBank/DDBJ databases">
        <authorList>
            <person name="Kallberg Y."/>
            <person name="Tangrot J."/>
            <person name="Rosling A."/>
        </authorList>
    </citation>
    <scope>NUCLEOTIDE SEQUENCE</scope>
    <source>
        <strain evidence="2">AZ414A</strain>
    </source>
</reference>
<dbReference type="Proteomes" id="UP000789706">
    <property type="component" value="Unassembled WGS sequence"/>
</dbReference>
<organism evidence="2 3">
    <name type="scientific">Diversispora eburnea</name>
    <dbReference type="NCBI Taxonomy" id="1213867"/>
    <lineage>
        <taxon>Eukaryota</taxon>
        <taxon>Fungi</taxon>
        <taxon>Fungi incertae sedis</taxon>
        <taxon>Mucoromycota</taxon>
        <taxon>Glomeromycotina</taxon>
        <taxon>Glomeromycetes</taxon>
        <taxon>Diversisporales</taxon>
        <taxon>Diversisporaceae</taxon>
        <taxon>Diversispora</taxon>
    </lineage>
</organism>
<dbReference type="EMBL" id="CAJVPK010000377">
    <property type="protein sequence ID" value="CAG8501772.1"/>
    <property type="molecule type" value="Genomic_DNA"/>
</dbReference>
<proteinExistence type="predicted"/>
<evidence type="ECO:0000313" key="2">
    <source>
        <dbReference type="EMBL" id="CAG8501772.1"/>
    </source>
</evidence>
<keyword evidence="1" id="KW-1133">Transmembrane helix</keyword>
<gene>
    <name evidence="2" type="ORF">DEBURN_LOCUS4714</name>
</gene>
<keyword evidence="3" id="KW-1185">Reference proteome</keyword>
<feature type="transmembrane region" description="Helical" evidence="1">
    <location>
        <begin position="40"/>
        <end position="65"/>
    </location>
</feature>
<keyword evidence="1" id="KW-0472">Membrane</keyword>
<dbReference type="PANTHER" id="PTHR13219">
    <property type="entry name" value="TRANSMEMBRANE PROTEIN 94"/>
    <property type="match status" value="1"/>
</dbReference>
<dbReference type="OrthoDB" id="5568754at2759"/>
<dbReference type="PANTHER" id="PTHR13219:SF6">
    <property type="entry name" value="TRANSMEMBRANE PROTEIN 94"/>
    <property type="match status" value="1"/>
</dbReference>
<evidence type="ECO:0000256" key="1">
    <source>
        <dbReference type="SAM" id="Phobius"/>
    </source>
</evidence>
<sequence length="98" mass="11682">MSCTTFAICLNYFINDFDSPIFGSYGKLGWLHWTNEQQWIVLYAQNLTLFAFVWYLVPILIFIPIQELVKMHDMKHYTKFQKRSKLLFNTKLGMHSPV</sequence>
<dbReference type="InterPro" id="IPR039720">
    <property type="entry name" value="TMEM94"/>
</dbReference>
<protein>
    <submittedName>
        <fullName evidence="2">10188_t:CDS:1</fullName>
    </submittedName>
</protein>